<comment type="caution">
    <text evidence="1">The sequence shown here is derived from an EMBL/GenBank/DDBJ whole genome shotgun (WGS) entry which is preliminary data.</text>
</comment>
<sequence>MATVHLWSNILVGDLDRYRTTDNVAVPVAVPGSLRQEVAKVQRTTGTSEKQIKKKETSLDLAVDLLCDDTITIQRQVGLQIAGATKSRRLKELTERWSKRKTGHYQQYTKSIDHLIKMKMLEVMFYCDMKAVIVWKNKDKTHGLENSVFKATTTVKVLQKSMLNIDPTVTLPDHLDDVCTFLRRAITNPNTVKEVQFSL</sequence>
<gene>
    <name evidence="1" type="ORF">SRO942_LOCUS42604</name>
</gene>
<proteinExistence type="predicted"/>
<dbReference type="AlphaFoldDB" id="A0A8S2WS90"/>
<evidence type="ECO:0000313" key="1">
    <source>
        <dbReference type="EMBL" id="CAF4458228.1"/>
    </source>
</evidence>
<protein>
    <submittedName>
        <fullName evidence="1">Uncharacterized protein</fullName>
    </submittedName>
</protein>
<dbReference type="Proteomes" id="UP000681722">
    <property type="component" value="Unassembled WGS sequence"/>
</dbReference>
<organism evidence="1 2">
    <name type="scientific">Didymodactylos carnosus</name>
    <dbReference type="NCBI Taxonomy" id="1234261"/>
    <lineage>
        <taxon>Eukaryota</taxon>
        <taxon>Metazoa</taxon>
        <taxon>Spiralia</taxon>
        <taxon>Gnathifera</taxon>
        <taxon>Rotifera</taxon>
        <taxon>Eurotatoria</taxon>
        <taxon>Bdelloidea</taxon>
        <taxon>Philodinida</taxon>
        <taxon>Philodinidae</taxon>
        <taxon>Didymodactylos</taxon>
    </lineage>
</organism>
<evidence type="ECO:0000313" key="2">
    <source>
        <dbReference type="Proteomes" id="UP000681722"/>
    </source>
</evidence>
<accession>A0A8S2WS90</accession>
<dbReference type="EMBL" id="CAJOBC010099054">
    <property type="protein sequence ID" value="CAF4458228.1"/>
    <property type="molecule type" value="Genomic_DNA"/>
</dbReference>
<reference evidence="1" key="1">
    <citation type="submission" date="2021-02" db="EMBL/GenBank/DDBJ databases">
        <authorList>
            <person name="Nowell W R."/>
        </authorList>
    </citation>
    <scope>NUCLEOTIDE SEQUENCE</scope>
</reference>
<name>A0A8S2WS90_9BILA</name>